<feature type="non-terminal residue" evidence="2">
    <location>
        <position position="1017"/>
    </location>
</feature>
<feature type="transmembrane region" description="Helical" evidence="1">
    <location>
        <begin position="837"/>
        <end position="858"/>
    </location>
</feature>
<evidence type="ECO:0000313" key="2">
    <source>
        <dbReference type="EMBL" id="CAE7731044.1"/>
    </source>
</evidence>
<organism evidence="2 3">
    <name type="scientific">Symbiodinium pilosum</name>
    <name type="common">Dinoflagellate</name>
    <dbReference type="NCBI Taxonomy" id="2952"/>
    <lineage>
        <taxon>Eukaryota</taxon>
        <taxon>Sar</taxon>
        <taxon>Alveolata</taxon>
        <taxon>Dinophyceae</taxon>
        <taxon>Suessiales</taxon>
        <taxon>Symbiodiniaceae</taxon>
        <taxon>Symbiodinium</taxon>
    </lineage>
</organism>
<keyword evidence="1" id="KW-1133">Transmembrane helix</keyword>
<protein>
    <recommendedName>
        <fullName evidence="4">Right handed beta helix domain-containing protein</fullName>
    </recommendedName>
</protein>
<dbReference type="OrthoDB" id="421972at2759"/>
<dbReference type="EMBL" id="CAJNIZ010045828">
    <property type="protein sequence ID" value="CAE7731044.1"/>
    <property type="molecule type" value="Genomic_DNA"/>
</dbReference>
<feature type="transmembrane region" description="Helical" evidence="1">
    <location>
        <begin position="921"/>
        <end position="944"/>
    </location>
</feature>
<keyword evidence="1" id="KW-0812">Transmembrane</keyword>
<evidence type="ECO:0000256" key="1">
    <source>
        <dbReference type="SAM" id="Phobius"/>
    </source>
</evidence>
<evidence type="ECO:0000313" key="3">
    <source>
        <dbReference type="Proteomes" id="UP000649617"/>
    </source>
</evidence>
<sequence>GGAYVHGSFDQGPGSSAHFQNCQGWEQGGGLAVKQNVFQDLNTSLWAESCSAKKSGGGAHVGGAFRQSPGSSARFESCTAGEEGGALSVEASVSQNESSLLANRCKTGNTSGSVNVQGAFRQSGRAAMFQDSALALHCREGRLNLSGYHEVNVDFVMQDKCTIAANGAKLQLRASLAFNNTVNVDGDLEVVAAPQRRSNEACIQVNGSLYLSKGSRLGIKGCRGVGYGGGLRVSADLRIDGGAVEFRDCKAESDFWNKGGGAYVGGSVDLAAGKFRAENCSSEDHGGALYSGGSVNVTGSSVYFVGMNARAAGGALFAADSISVTTSTINFFNTSAGREGGALSAENVSISSNSTLNITDSSAAYQGGGVSCQHMNVSDSFVHVRSATAGNRGGGISTKSLVVVTGEVGVEHASASLGGGVFAWYSLDVGDGGTLHLSQCNAFQDGGGAYVGKGHVGYVQVHDLVATDCSASNGRGGGLFVEQGTVKLHRGNFTDCSAASSDGGAVYANGSMKAFHVEFISCTAKHTGGAAYIDSLEIGSAVFKSCAATQGRAVRANGLVEISDLAYLGKATQRSSGDFIKNAQASSLRIHSITCPRGSGVFADNTSTGCYVCDPGQVRLSHDVNDKCVACPDEPVTGCAETRMELRPGYMALVDLTNSSNIKNWYRCPNARACPGGIVEAAINNQSELQIVKPMCREGFHGQGCRQCKKTHARADRSVLQCTKCSTSKLEVLLQMAFYSVTDASLFACAALSVLNVESKTTHSGVMLNQLMSFTAVSGSIMSAMMQSQSFGQLQNDSQQLLQGFGLAVDVLQGQTSTSDMSLECLAHYFGLDKTLFNAHCLSSIMPLVLIVLLAVIYDPWMAMVVGTNVFLPGFVAFFGKYLVMLRLRPETDSIEGAARFEFLPDFDFLPSFIPRKPCEITAVLFAIFACGVAGVGGWLFTVLGHGDRSRLHVKYLTRPYKERLAFWEVERLVRKMLLLLVKFALPTVLSPALQMEAIALILVTSLALYGVFRPYQ</sequence>
<proteinExistence type="predicted"/>
<gene>
    <name evidence="2" type="ORF">SPIL2461_LOCUS20974</name>
</gene>
<keyword evidence="3" id="KW-1185">Reference proteome</keyword>
<accession>A0A812XE42</accession>
<feature type="transmembrane region" description="Helical" evidence="1">
    <location>
        <begin position="865"/>
        <end position="884"/>
    </location>
</feature>
<feature type="transmembrane region" description="Helical" evidence="1">
    <location>
        <begin position="992"/>
        <end position="1013"/>
    </location>
</feature>
<dbReference type="PANTHER" id="PTHR11319:SF35">
    <property type="entry name" value="OUTER MEMBRANE PROTEIN PMPC-RELATED"/>
    <property type="match status" value="1"/>
</dbReference>
<reference evidence="2" key="1">
    <citation type="submission" date="2021-02" db="EMBL/GenBank/DDBJ databases">
        <authorList>
            <person name="Dougan E. K."/>
            <person name="Rhodes N."/>
            <person name="Thang M."/>
            <person name="Chan C."/>
        </authorList>
    </citation>
    <scope>NUCLEOTIDE SEQUENCE</scope>
</reference>
<comment type="caution">
    <text evidence="2">The sequence shown here is derived from an EMBL/GenBank/DDBJ whole genome shotgun (WGS) entry which is preliminary data.</text>
</comment>
<dbReference type="AlphaFoldDB" id="A0A812XE42"/>
<evidence type="ECO:0008006" key="4">
    <source>
        <dbReference type="Google" id="ProtNLM"/>
    </source>
</evidence>
<feature type="non-terminal residue" evidence="2">
    <location>
        <position position="1"/>
    </location>
</feature>
<dbReference type="PANTHER" id="PTHR11319">
    <property type="entry name" value="G PROTEIN-COUPLED RECEPTOR-RELATED"/>
    <property type="match status" value="1"/>
</dbReference>
<dbReference type="Proteomes" id="UP000649617">
    <property type="component" value="Unassembled WGS sequence"/>
</dbReference>
<name>A0A812XE42_SYMPI</name>
<feature type="transmembrane region" description="Helical" evidence="1">
    <location>
        <begin position="732"/>
        <end position="755"/>
    </location>
</feature>
<keyword evidence="1" id="KW-0472">Membrane</keyword>